<keyword evidence="2" id="KW-1185">Reference proteome</keyword>
<reference evidence="1 2" key="1">
    <citation type="submission" date="2017-06" db="EMBL/GenBank/DDBJ databases">
        <authorList>
            <person name="Kim H.J."/>
            <person name="Triplett B.A."/>
        </authorList>
    </citation>
    <scope>NUCLEOTIDE SEQUENCE [LARGE SCALE GENOMIC DNA]</scope>
    <source>
        <strain evidence="1 2">DSM 43151</strain>
    </source>
</reference>
<dbReference type="Proteomes" id="UP000198415">
    <property type="component" value="Unassembled WGS sequence"/>
</dbReference>
<evidence type="ECO:0000313" key="2">
    <source>
        <dbReference type="Proteomes" id="UP000198415"/>
    </source>
</evidence>
<protein>
    <submittedName>
        <fullName evidence="1">Uncharacterized protein</fullName>
    </submittedName>
</protein>
<proteinExistence type="predicted"/>
<accession>A0A239JYQ0</accession>
<organism evidence="1 2">
    <name type="scientific">Actinoplanes regularis</name>
    <dbReference type="NCBI Taxonomy" id="52697"/>
    <lineage>
        <taxon>Bacteria</taxon>
        <taxon>Bacillati</taxon>
        <taxon>Actinomycetota</taxon>
        <taxon>Actinomycetes</taxon>
        <taxon>Micromonosporales</taxon>
        <taxon>Micromonosporaceae</taxon>
        <taxon>Actinoplanes</taxon>
    </lineage>
</organism>
<gene>
    <name evidence="1" type="ORF">SAMN06264365_14013</name>
</gene>
<sequence>MVSLTQCRNLPAFLAEAHRIGVLCRRGAVHQLCRARLCDSLADIPVGSMLRG</sequence>
<evidence type="ECO:0000313" key="1">
    <source>
        <dbReference type="EMBL" id="SNT10920.1"/>
    </source>
</evidence>
<dbReference type="AlphaFoldDB" id="A0A239JYQ0"/>
<name>A0A239JYQ0_9ACTN</name>
<dbReference type="EMBL" id="FZNR01000040">
    <property type="protein sequence ID" value="SNT10920.1"/>
    <property type="molecule type" value="Genomic_DNA"/>
</dbReference>
<dbReference type="RefSeq" id="WP_179277550.1">
    <property type="nucleotide sequence ID" value="NZ_BOMU01000134.1"/>
</dbReference>